<dbReference type="GO" id="GO:0003677">
    <property type="term" value="F:DNA binding"/>
    <property type="evidence" value="ECO:0007669"/>
    <property type="project" value="InterPro"/>
</dbReference>
<evidence type="ECO:0000313" key="3">
    <source>
        <dbReference type="Proteomes" id="UP000182272"/>
    </source>
</evidence>
<reference evidence="2 3" key="1">
    <citation type="submission" date="2016-10" db="EMBL/GenBank/DDBJ databases">
        <authorList>
            <person name="de Groot N.N."/>
        </authorList>
    </citation>
    <scope>NUCLEOTIDE SEQUENCE [LARGE SCALE GENOMIC DNA]</scope>
    <source>
        <strain evidence="2 3">LMG 2158</strain>
    </source>
</reference>
<dbReference type="Gene3D" id="1.10.260.40">
    <property type="entry name" value="lambda repressor-like DNA-binding domains"/>
    <property type="match status" value="1"/>
</dbReference>
<protein>
    <submittedName>
        <fullName evidence="2">HTH-type transcriptional regulator / antitoxin HipB</fullName>
    </submittedName>
</protein>
<dbReference type="RefSeq" id="WP_010449206.1">
    <property type="nucleotide sequence ID" value="NZ_CP087202.1"/>
</dbReference>
<dbReference type="AlphaFoldDB" id="A0A1H6NDN6"/>
<dbReference type="OrthoDB" id="9156632at2"/>
<evidence type="ECO:0000259" key="1">
    <source>
        <dbReference type="PROSITE" id="PS50943"/>
    </source>
</evidence>
<sequence length="84" mass="9499">MNDLLLQNQLAQQLRQLRKHRGLTQAQLAELALIDRKQVILVEKGLGSVSFEFYSKIIAALGCTIEIRPAKRPTLEELPGIFNE</sequence>
<dbReference type="Pfam" id="PF01381">
    <property type="entry name" value="HTH_3"/>
    <property type="match status" value="1"/>
</dbReference>
<dbReference type="SMART" id="SM00530">
    <property type="entry name" value="HTH_XRE"/>
    <property type="match status" value="1"/>
</dbReference>
<dbReference type="SUPFAM" id="SSF47413">
    <property type="entry name" value="lambda repressor-like DNA-binding domains"/>
    <property type="match status" value="1"/>
</dbReference>
<dbReference type="InterPro" id="IPR001387">
    <property type="entry name" value="Cro/C1-type_HTH"/>
</dbReference>
<dbReference type="CDD" id="cd00093">
    <property type="entry name" value="HTH_XRE"/>
    <property type="match status" value="1"/>
</dbReference>
<evidence type="ECO:0000313" key="2">
    <source>
        <dbReference type="EMBL" id="SEI13263.1"/>
    </source>
</evidence>
<dbReference type="PROSITE" id="PS50943">
    <property type="entry name" value="HTH_CROC1"/>
    <property type="match status" value="1"/>
</dbReference>
<organism evidence="2 3">
    <name type="scientific">Pseudomonas asplenii</name>
    <dbReference type="NCBI Taxonomy" id="53407"/>
    <lineage>
        <taxon>Bacteria</taxon>
        <taxon>Pseudomonadati</taxon>
        <taxon>Pseudomonadota</taxon>
        <taxon>Gammaproteobacteria</taxon>
        <taxon>Pseudomonadales</taxon>
        <taxon>Pseudomonadaceae</taxon>
        <taxon>Pseudomonas</taxon>
    </lineage>
</organism>
<proteinExistence type="predicted"/>
<gene>
    <name evidence="2" type="ORF">SAMN05216581_2596</name>
</gene>
<name>A0A1H6NDN6_9PSED</name>
<feature type="domain" description="HTH cro/C1-type" evidence="1">
    <location>
        <begin position="14"/>
        <end position="68"/>
    </location>
</feature>
<dbReference type="InterPro" id="IPR010982">
    <property type="entry name" value="Lambda_DNA-bd_dom_sf"/>
</dbReference>
<dbReference type="EMBL" id="LT629972">
    <property type="protein sequence ID" value="SEI13263.1"/>
    <property type="molecule type" value="Genomic_DNA"/>
</dbReference>
<accession>A0A1H6NDN6</accession>
<dbReference type="Proteomes" id="UP000182272">
    <property type="component" value="Chromosome I"/>
</dbReference>